<evidence type="ECO:0000256" key="2">
    <source>
        <dbReference type="ARBA" id="ARBA00007935"/>
    </source>
</evidence>
<dbReference type="RefSeq" id="WP_184792302.1">
    <property type="nucleotide sequence ID" value="NZ_BONT01000050.1"/>
</dbReference>
<sequence length="345" mass="34740">MFRSRGGHPSRPSPPVWVLAVLPVPLLITGCLASLLIGGGDVGPGAAMKYLLGGLDDAHVAMVVDTLRLPRTLAALVVGGGLGLAGALLQSVTRNPLAETGLLGVNAGAALAVVAGIALFSLDGAPAQLALALVGALAASALVLVMAALRGGTSPLRLVLAGAALSATFRGATAYLLTRDSAGYDRYRFWVLGSLSGVTTRMVVQILPIVVLAVVIAAVLARPMSALSLGDDVAAGLGHRPGRVRVAAAVAVTLLTGASVALAGPVAFLGLLAPYIARAVVGPRMGALLWLSMVGGGLVMIVADLGSRLIVRPYEAPVSILLAVVGGPLLIWLVRSNRTLTLRAS</sequence>
<keyword evidence="4" id="KW-1003">Cell membrane</keyword>
<dbReference type="SUPFAM" id="SSF81345">
    <property type="entry name" value="ABC transporter involved in vitamin B12 uptake, BtuC"/>
    <property type="match status" value="1"/>
</dbReference>
<name>A0A841G3C8_9ACTN</name>
<evidence type="ECO:0000256" key="7">
    <source>
        <dbReference type="ARBA" id="ARBA00023136"/>
    </source>
</evidence>
<keyword evidence="3" id="KW-0813">Transport</keyword>
<keyword evidence="6 8" id="KW-1133">Transmembrane helix</keyword>
<dbReference type="PROSITE" id="PS51257">
    <property type="entry name" value="PROKAR_LIPOPROTEIN"/>
    <property type="match status" value="1"/>
</dbReference>
<evidence type="ECO:0000313" key="9">
    <source>
        <dbReference type="EMBL" id="MBB6039219.1"/>
    </source>
</evidence>
<reference evidence="9 10" key="1">
    <citation type="submission" date="2020-08" db="EMBL/GenBank/DDBJ databases">
        <title>Genomic Encyclopedia of Type Strains, Phase IV (KMG-IV): sequencing the most valuable type-strain genomes for metagenomic binning, comparative biology and taxonomic classification.</title>
        <authorList>
            <person name="Goeker M."/>
        </authorList>
    </citation>
    <scope>NUCLEOTIDE SEQUENCE [LARGE SCALE GENOMIC DNA]</scope>
    <source>
        <strain evidence="9 10">YIM 65646</strain>
    </source>
</reference>
<dbReference type="GO" id="GO:0033214">
    <property type="term" value="P:siderophore-iron import into cell"/>
    <property type="evidence" value="ECO:0007669"/>
    <property type="project" value="TreeGrafter"/>
</dbReference>
<accession>A0A841G3C8</accession>
<dbReference type="Proteomes" id="UP000548476">
    <property type="component" value="Unassembled WGS sequence"/>
</dbReference>
<keyword evidence="7 8" id="KW-0472">Membrane</keyword>
<feature type="transmembrane region" description="Helical" evidence="8">
    <location>
        <begin position="246"/>
        <end position="276"/>
    </location>
</feature>
<dbReference type="InterPro" id="IPR037294">
    <property type="entry name" value="ABC_BtuC-like"/>
</dbReference>
<dbReference type="InterPro" id="IPR000522">
    <property type="entry name" value="ABC_transptr_permease_BtuC"/>
</dbReference>
<keyword evidence="10" id="KW-1185">Reference proteome</keyword>
<dbReference type="AlphaFoldDB" id="A0A841G3C8"/>
<evidence type="ECO:0000313" key="10">
    <source>
        <dbReference type="Proteomes" id="UP000548476"/>
    </source>
</evidence>
<feature type="transmembrane region" description="Helical" evidence="8">
    <location>
        <begin position="155"/>
        <end position="177"/>
    </location>
</feature>
<dbReference type="Gene3D" id="1.10.3470.10">
    <property type="entry name" value="ABC transporter involved in vitamin B12 uptake, BtuC"/>
    <property type="match status" value="1"/>
</dbReference>
<gene>
    <name evidence="9" type="ORF">HNR73_007110</name>
</gene>
<feature type="transmembrane region" description="Helical" evidence="8">
    <location>
        <begin position="316"/>
        <end position="334"/>
    </location>
</feature>
<evidence type="ECO:0000256" key="8">
    <source>
        <dbReference type="SAM" id="Phobius"/>
    </source>
</evidence>
<proteinExistence type="inferred from homology"/>
<dbReference type="EMBL" id="JACHGT010000020">
    <property type="protein sequence ID" value="MBB6039219.1"/>
    <property type="molecule type" value="Genomic_DNA"/>
</dbReference>
<evidence type="ECO:0000256" key="4">
    <source>
        <dbReference type="ARBA" id="ARBA00022475"/>
    </source>
</evidence>
<dbReference type="GO" id="GO:0022857">
    <property type="term" value="F:transmembrane transporter activity"/>
    <property type="evidence" value="ECO:0007669"/>
    <property type="project" value="InterPro"/>
</dbReference>
<comment type="subcellular location">
    <subcellularLocation>
        <location evidence="1">Cell membrane</location>
        <topology evidence="1">Multi-pass membrane protein</topology>
    </subcellularLocation>
</comment>
<feature type="transmembrane region" description="Helical" evidence="8">
    <location>
        <begin position="16"/>
        <end position="39"/>
    </location>
</feature>
<feature type="transmembrane region" description="Helical" evidence="8">
    <location>
        <begin position="129"/>
        <end position="149"/>
    </location>
</feature>
<dbReference type="GO" id="GO:0005886">
    <property type="term" value="C:plasma membrane"/>
    <property type="evidence" value="ECO:0007669"/>
    <property type="project" value="UniProtKB-SubCell"/>
</dbReference>
<organism evidence="9 10">
    <name type="scientific">Phytomonospora endophytica</name>
    <dbReference type="NCBI Taxonomy" id="714109"/>
    <lineage>
        <taxon>Bacteria</taxon>
        <taxon>Bacillati</taxon>
        <taxon>Actinomycetota</taxon>
        <taxon>Actinomycetes</taxon>
        <taxon>Micromonosporales</taxon>
        <taxon>Micromonosporaceae</taxon>
        <taxon>Phytomonospora</taxon>
    </lineage>
</organism>
<dbReference type="PANTHER" id="PTHR30472">
    <property type="entry name" value="FERRIC ENTEROBACTIN TRANSPORT SYSTEM PERMEASE PROTEIN"/>
    <property type="match status" value="1"/>
</dbReference>
<feature type="transmembrane region" description="Helical" evidence="8">
    <location>
        <begin position="72"/>
        <end position="89"/>
    </location>
</feature>
<feature type="transmembrane region" description="Helical" evidence="8">
    <location>
        <begin position="101"/>
        <end position="122"/>
    </location>
</feature>
<dbReference type="PANTHER" id="PTHR30472:SF1">
    <property type="entry name" value="FE(3+) DICITRATE TRANSPORT SYSTEM PERMEASE PROTEIN FECC-RELATED"/>
    <property type="match status" value="1"/>
</dbReference>
<feature type="transmembrane region" description="Helical" evidence="8">
    <location>
        <begin position="288"/>
        <end position="310"/>
    </location>
</feature>
<comment type="similarity">
    <text evidence="2">Belongs to the binding-protein-dependent transport system permease family. FecCD subfamily.</text>
</comment>
<dbReference type="CDD" id="cd06550">
    <property type="entry name" value="TM_ABC_iron-siderophores_like"/>
    <property type="match status" value="1"/>
</dbReference>
<evidence type="ECO:0000256" key="5">
    <source>
        <dbReference type="ARBA" id="ARBA00022692"/>
    </source>
</evidence>
<comment type="caution">
    <text evidence="9">The sequence shown here is derived from an EMBL/GenBank/DDBJ whole genome shotgun (WGS) entry which is preliminary data.</text>
</comment>
<dbReference type="Pfam" id="PF01032">
    <property type="entry name" value="FecCD"/>
    <property type="match status" value="1"/>
</dbReference>
<evidence type="ECO:0000256" key="1">
    <source>
        <dbReference type="ARBA" id="ARBA00004651"/>
    </source>
</evidence>
<evidence type="ECO:0000256" key="6">
    <source>
        <dbReference type="ARBA" id="ARBA00022989"/>
    </source>
</evidence>
<keyword evidence="5 8" id="KW-0812">Transmembrane</keyword>
<feature type="transmembrane region" description="Helical" evidence="8">
    <location>
        <begin position="189"/>
        <end position="221"/>
    </location>
</feature>
<protein>
    <submittedName>
        <fullName evidence="9">Iron complex transport system permease protein</fullName>
    </submittedName>
</protein>
<evidence type="ECO:0000256" key="3">
    <source>
        <dbReference type="ARBA" id="ARBA00022448"/>
    </source>
</evidence>